<gene>
    <name evidence="2" type="ORF">E2C01_014467</name>
</gene>
<accession>A0A5B7DK42</accession>
<sequence>MWSRRLKVTQHWALLAPSIKADYDVVLMAPLTTRRLSTAEVEHWKIDIDLEMEGFVELIISPRGRWPGQEPPVVTGTGPLPARRRPDPHRPLRDGAALRGAADSGSKGDGRVEGKQMRENRG</sequence>
<evidence type="ECO:0000256" key="1">
    <source>
        <dbReference type="SAM" id="MobiDB-lite"/>
    </source>
</evidence>
<dbReference type="EMBL" id="VSRR010000981">
    <property type="protein sequence ID" value="MPC21477.1"/>
    <property type="molecule type" value="Genomic_DNA"/>
</dbReference>
<proteinExistence type="predicted"/>
<comment type="caution">
    <text evidence="2">The sequence shown here is derived from an EMBL/GenBank/DDBJ whole genome shotgun (WGS) entry which is preliminary data.</text>
</comment>
<dbReference type="AlphaFoldDB" id="A0A5B7DK42"/>
<feature type="region of interest" description="Disordered" evidence="1">
    <location>
        <begin position="66"/>
        <end position="122"/>
    </location>
</feature>
<feature type="compositionally biased region" description="Basic and acidic residues" evidence="1">
    <location>
        <begin position="84"/>
        <end position="93"/>
    </location>
</feature>
<evidence type="ECO:0000313" key="3">
    <source>
        <dbReference type="Proteomes" id="UP000324222"/>
    </source>
</evidence>
<protein>
    <submittedName>
        <fullName evidence="2">Uncharacterized protein</fullName>
    </submittedName>
</protein>
<keyword evidence="3" id="KW-1185">Reference proteome</keyword>
<dbReference type="Proteomes" id="UP000324222">
    <property type="component" value="Unassembled WGS sequence"/>
</dbReference>
<organism evidence="2 3">
    <name type="scientific">Portunus trituberculatus</name>
    <name type="common">Swimming crab</name>
    <name type="synonym">Neptunus trituberculatus</name>
    <dbReference type="NCBI Taxonomy" id="210409"/>
    <lineage>
        <taxon>Eukaryota</taxon>
        <taxon>Metazoa</taxon>
        <taxon>Ecdysozoa</taxon>
        <taxon>Arthropoda</taxon>
        <taxon>Crustacea</taxon>
        <taxon>Multicrustacea</taxon>
        <taxon>Malacostraca</taxon>
        <taxon>Eumalacostraca</taxon>
        <taxon>Eucarida</taxon>
        <taxon>Decapoda</taxon>
        <taxon>Pleocyemata</taxon>
        <taxon>Brachyura</taxon>
        <taxon>Eubrachyura</taxon>
        <taxon>Portunoidea</taxon>
        <taxon>Portunidae</taxon>
        <taxon>Portuninae</taxon>
        <taxon>Portunus</taxon>
    </lineage>
</organism>
<feature type="compositionally biased region" description="Basic and acidic residues" evidence="1">
    <location>
        <begin position="106"/>
        <end position="122"/>
    </location>
</feature>
<reference evidence="2 3" key="1">
    <citation type="submission" date="2019-05" db="EMBL/GenBank/DDBJ databases">
        <title>Another draft genome of Portunus trituberculatus and its Hox gene families provides insights of decapod evolution.</title>
        <authorList>
            <person name="Jeong J.-H."/>
            <person name="Song I."/>
            <person name="Kim S."/>
            <person name="Choi T."/>
            <person name="Kim D."/>
            <person name="Ryu S."/>
            <person name="Kim W."/>
        </authorList>
    </citation>
    <scope>NUCLEOTIDE SEQUENCE [LARGE SCALE GENOMIC DNA]</scope>
    <source>
        <tissue evidence="2">Muscle</tissue>
    </source>
</reference>
<name>A0A5B7DK42_PORTR</name>
<evidence type="ECO:0000313" key="2">
    <source>
        <dbReference type="EMBL" id="MPC21477.1"/>
    </source>
</evidence>